<dbReference type="PANTHER" id="PTHR45789:SF2">
    <property type="entry name" value="FI18025P1"/>
    <property type="match status" value="1"/>
</dbReference>
<evidence type="ECO:0000259" key="4">
    <source>
        <dbReference type="PROSITE" id="PS50118"/>
    </source>
</evidence>
<dbReference type="GO" id="GO:0005634">
    <property type="term" value="C:nucleus"/>
    <property type="evidence" value="ECO:0007669"/>
    <property type="project" value="UniProtKB-UniRule"/>
</dbReference>
<name>A0AAD5U997_9FUNG</name>
<dbReference type="InterPro" id="IPR009071">
    <property type="entry name" value="HMG_box_dom"/>
</dbReference>
<dbReference type="AlphaFoldDB" id="A0AAD5U997"/>
<dbReference type="EMBL" id="JADGJW010000066">
    <property type="protein sequence ID" value="KAJ3225261.1"/>
    <property type="molecule type" value="Genomic_DNA"/>
</dbReference>
<dbReference type="InterPro" id="IPR036910">
    <property type="entry name" value="HMG_box_dom_sf"/>
</dbReference>
<keyword evidence="1 3" id="KW-0238">DNA-binding</keyword>
<gene>
    <name evidence="5" type="ORF">HK099_007087</name>
</gene>
<evidence type="ECO:0000313" key="6">
    <source>
        <dbReference type="Proteomes" id="UP001211065"/>
    </source>
</evidence>
<keyword evidence="6" id="KW-1185">Reference proteome</keyword>
<dbReference type="Pfam" id="PF00505">
    <property type="entry name" value="HMG_box"/>
    <property type="match status" value="1"/>
</dbReference>
<dbReference type="GO" id="GO:0000978">
    <property type="term" value="F:RNA polymerase II cis-regulatory region sequence-specific DNA binding"/>
    <property type="evidence" value="ECO:0007669"/>
    <property type="project" value="TreeGrafter"/>
</dbReference>
<reference evidence="5" key="1">
    <citation type="submission" date="2020-05" db="EMBL/GenBank/DDBJ databases">
        <title>Phylogenomic resolution of chytrid fungi.</title>
        <authorList>
            <person name="Stajich J.E."/>
            <person name="Amses K."/>
            <person name="Simmons R."/>
            <person name="Seto K."/>
            <person name="Myers J."/>
            <person name="Bonds A."/>
            <person name="Quandt C.A."/>
            <person name="Barry K."/>
            <person name="Liu P."/>
            <person name="Grigoriev I."/>
            <person name="Longcore J.E."/>
            <person name="James T.Y."/>
        </authorList>
    </citation>
    <scope>NUCLEOTIDE SEQUENCE</scope>
    <source>
        <strain evidence="5">JEL0476</strain>
    </source>
</reference>
<protein>
    <recommendedName>
        <fullName evidence="4">HMG box domain-containing protein</fullName>
    </recommendedName>
</protein>
<dbReference type="PANTHER" id="PTHR45789">
    <property type="entry name" value="FI18025P1"/>
    <property type="match status" value="1"/>
</dbReference>
<feature type="domain" description="HMG box" evidence="4">
    <location>
        <begin position="32"/>
        <end position="96"/>
    </location>
</feature>
<dbReference type="GO" id="GO:0000981">
    <property type="term" value="F:DNA-binding transcription factor activity, RNA polymerase II-specific"/>
    <property type="evidence" value="ECO:0007669"/>
    <property type="project" value="TreeGrafter"/>
</dbReference>
<dbReference type="InterPro" id="IPR051356">
    <property type="entry name" value="SOX/SOX-like_TF"/>
</dbReference>
<dbReference type="Gene3D" id="1.10.30.10">
    <property type="entry name" value="High mobility group box domain"/>
    <property type="match status" value="1"/>
</dbReference>
<accession>A0AAD5U997</accession>
<proteinExistence type="predicted"/>
<sequence>MQIELNPPMQTLQNEINVSNRRVKKKKITEHINRPPNAFILYRSHFKESQGKGNQRNISKILGQKWKGESDEVKLKYKHLAEKKKNEHKLLYPDYKFQPKKKVVKNEAATLVKTCCLSKTNSNSDSVQNQKYINDTMEYKINTNAANFVNEKISINENQDNITDKCSTTFFNKKSISCTLENTIDCGTTNNPDENKVRYNLENSLNSASVYCAKEKTINNTLENRIDRDIDNKRNDAAYNLKNTIDCRLNSSANKIINPYVKSTIDWRSNNFKEKMIGVQNSDNALVSGCFADKAIVESKIEYTIKREAITVSSNTGIFDNTLENKKSDADAILVNNNISDQNVENAKYKNVTNYRNLCAIPASMVLLGTDKYVVDLKAIKLVSAVTQSFANQEYLSDED</sequence>
<dbReference type="CDD" id="cd01389">
    <property type="entry name" value="HMG-box_ROX1-like"/>
    <property type="match status" value="1"/>
</dbReference>
<comment type="caution">
    <text evidence="5">The sequence shown here is derived from an EMBL/GenBank/DDBJ whole genome shotgun (WGS) entry which is preliminary data.</text>
</comment>
<dbReference type="SMART" id="SM00398">
    <property type="entry name" value="HMG"/>
    <property type="match status" value="1"/>
</dbReference>
<evidence type="ECO:0000256" key="2">
    <source>
        <dbReference type="ARBA" id="ARBA00023242"/>
    </source>
</evidence>
<feature type="DNA-binding region" description="HMG box" evidence="3">
    <location>
        <begin position="32"/>
        <end position="96"/>
    </location>
</feature>
<evidence type="ECO:0000313" key="5">
    <source>
        <dbReference type="EMBL" id="KAJ3225261.1"/>
    </source>
</evidence>
<dbReference type="PROSITE" id="PS50118">
    <property type="entry name" value="HMG_BOX_2"/>
    <property type="match status" value="1"/>
</dbReference>
<dbReference type="Proteomes" id="UP001211065">
    <property type="component" value="Unassembled WGS sequence"/>
</dbReference>
<organism evidence="5 6">
    <name type="scientific">Clydaea vesicula</name>
    <dbReference type="NCBI Taxonomy" id="447962"/>
    <lineage>
        <taxon>Eukaryota</taxon>
        <taxon>Fungi</taxon>
        <taxon>Fungi incertae sedis</taxon>
        <taxon>Chytridiomycota</taxon>
        <taxon>Chytridiomycota incertae sedis</taxon>
        <taxon>Chytridiomycetes</taxon>
        <taxon>Lobulomycetales</taxon>
        <taxon>Lobulomycetaceae</taxon>
        <taxon>Clydaea</taxon>
    </lineage>
</organism>
<keyword evidence="2 3" id="KW-0539">Nucleus</keyword>
<evidence type="ECO:0000256" key="1">
    <source>
        <dbReference type="ARBA" id="ARBA00023125"/>
    </source>
</evidence>
<dbReference type="SUPFAM" id="SSF47095">
    <property type="entry name" value="HMG-box"/>
    <property type="match status" value="1"/>
</dbReference>
<evidence type="ECO:0000256" key="3">
    <source>
        <dbReference type="PROSITE-ProRule" id="PRU00267"/>
    </source>
</evidence>